<accession>A0ABW3MF49</accession>
<evidence type="ECO:0000313" key="9">
    <source>
        <dbReference type="Proteomes" id="UP001597045"/>
    </source>
</evidence>
<keyword evidence="9" id="KW-1185">Reference proteome</keyword>
<evidence type="ECO:0000256" key="3">
    <source>
        <dbReference type="ARBA" id="ARBA00022692"/>
    </source>
</evidence>
<dbReference type="Pfam" id="PF03631">
    <property type="entry name" value="Virul_fac_BrkB"/>
    <property type="match status" value="1"/>
</dbReference>
<feature type="domain" description="Carbamoyltransferase" evidence="7">
    <location>
        <begin position="96"/>
        <end position="243"/>
    </location>
</feature>
<dbReference type="PANTHER" id="PTHR34847">
    <property type="entry name" value="NODULATION PROTEIN U"/>
    <property type="match status" value="1"/>
</dbReference>
<evidence type="ECO:0000256" key="4">
    <source>
        <dbReference type="ARBA" id="ARBA00022989"/>
    </source>
</evidence>
<feature type="transmembrane region" description="Helical" evidence="6">
    <location>
        <begin position="36"/>
        <end position="58"/>
    </location>
</feature>
<sequence length="244" mass="26873">MSDGPTELSRRSWWQVVKRTVREFQRDNLTDWAAALTYYSVMSIFPGIVVLLSVLGMLGPSATHALVDSVQQMAPGPARDLVLKAIQELQGGSHLAGPFDDCAVLVADGRGESTSYLAGEYRGGVFKEFASQRLPHSLGLLYEDLTEHLGFARSSDEYKIMALASYGKPEFLGRFKQLVHTTPDGGFRTEIVDWPALAPRRAAGQEITEKHANLAASVQRVLEDVLLELARWLHEHSGLPDLAL</sequence>
<keyword evidence="5 6" id="KW-0472">Membrane</keyword>
<evidence type="ECO:0000256" key="5">
    <source>
        <dbReference type="ARBA" id="ARBA00023136"/>
    </source>
</evidence>
<keyword evidence="3 6" id="KW-0812">Transmembrane</keyword>
<keyword evidence="4 6" id="KW-1133">Transmembrane helix</keyword>
<dbReference type="PANTHER" id="PTHR34847:SF1">
    <property type="entry name" value="NODULATION PROTEIN U"/>
    <property type="match status" value="1"/>
</dbReference>
<evidence type="ECO:0000256" key="2">
    <source>
        <dbReference type="ARBA" id="ARBA00022475"/>
    </source>
</evidence>
<dbReference type="Proteomes" id="UP001597045">
    <property type="component" value="Unassembled WGS sequence"/>
</dbReference>
<name>A0ABW3MF49_9PSEU</name>
<dbReference type="InterPro" id="IPR051338">
    <property type="entry name" value="NodU/CmcH_Carbamoyltrnsfr"/>
</dbReference>
<protein>
    <submittedName>
        <fullName evidence="8">YhjD/YihY/BrkB family envelope integrity protein</fullName>
    </submittedName>
</protein>
<evidence type="ECO:0000256" key="1">
    <source>
        <dbReference type="ARBA" id="ARBA00004651"/>
    </source>
</evidence>
<evidence type="ECO:0000313" key="8">
    <source>
        <dbReference type="EMBL" id="MFD1048658.1"/>
    </source>
</evidence>
<dbReference type="EMBL" id="JBHTIS010001723">
    <property type="protein sequence ID" value="MFD1048658.1"/>
    <property type="molecule type" value="Genomic_DNA"/>
</dbReference>
<comment type="subcellular location">
    <subcellularLocation>
        <location evidence="1">Cell membrane</location>
        <topology evidence="1">Multi-pass membrane protein</topology>
    </subcellularLocation>
</comment>
<proteinExistence type="predicted"/>
<dbReference type="Pfam" id="PF02543">
    <property type="entry name" value="Carbam_trans_N"/>
    <property type="match status" value="1"/>
</dbReference>
<dbReference type="Gene3D" id="3.30.420.40">
    <property type="match status" value="1"/>
</dbReference>
<gene>
    <name evidence="8" type="ORF">ACFQ1S_25570</name>
</gene>
<evidence type="ECO:0000259" key="7">
    <source>
        <dbReference type="Pfam" id="PF02543"/>
    </source>
</evidence>
<feature type="non-terminal residue" evidence="8">
    <location>
        <position position="244"/>
    </location>
</feature>
<reference evidence="9" key="1">
    <citation type="journal article" date="2019" name="Int. J. Syst. Evol. Microbiol.">
        <title>The Global Catalogue of Microorganisms (GCM) 10K type strain sequencing project: providing services to taxonomists for standard genome sequencing and annotation.</title>
        <authorList>
            <consortium name="The Broad Institute Genomics Platform"/>
            <consortium name="The Broad Institute Genome Sequencing Center for Infectious Disease"/>
            <person name="Wu L."/>
            <person name="Ma J."/>
        </authorList>
    </citation>
    <scope>NUCLEOTIDE SEQUENCE [LARGE SCALE GENOMIC DNA]</scope>
    <source>
        <strain evidence="9">JCM 31486</strain>
    </source>
</reference>
<comment type="caution">
    <text evidence="8">The sequence shown here is derived from an EMBL/GenBank/DDBJ whole genome shotgun (WGS) entry which is preliminary data.</text>
</comment>
<dbReference type="InterPro" id="IPR003696">
    <property type="entry name" value="Carbtransf_dom"/>
</dbReference>
<organism evidence="8 9">
    <name type="scientific">Kibdelosporangium lantanae</name>
    <dbReference type="NCBI Taxonomy" id="1497396"/>
    <lineage>
        <taxon>Bacteria</taxon>
        <taxon>Bacillati</taxon>
        <taxon>Actinomycetota</taxon>
        <taxon>Actinomycetes</taxon>
        <taxon>Pseudonocardiales</taxon>
        <taxon>Pseudonocardiaceae</taxon>
        <taxon>Kibdelosporangium</taxon>
    </lineage>
</organism>
<evidence type="ECO:0000256" key="6">
    <source>
        <dbReference type="SAM" id="Phobius"/>
    </source>
</evidence>
<dbReference type="InterPro" id="IPR017039">
    <property type="entry name" value="Virul_fac_BrkB"/>
</dbReference>
<keyword evidence="2" id="KW-1003">Cell membrane</keyword>